<keyword evidence="3 4" id="KW-0597">Phosphoprotein</keyword>
<dbReference type="SUPFAM" id="SSF47384">
    <property type="entry name" value="Homodimeric domain of signal transducing histidine kinase"/>
    <property type="match status" value="1"/>
</dbReference>
<gene>
    <name evidence="8" type="ORF">HNP52_003388</name>
</gene>
<dbReference type="InterPro" id="IPR036097">
    <property type="entry name" value="HisK_dim/P_sf"/>
</dbReference>
<feature type="transmembrane region" description="Helical" evidence="5">
    <location>
        <begin position="339"/>
        <end position="365"/>
    </location>
</feature>
<dbReference type="PANTHER" id="PTHR43065:SF51">
    <property type="entry name" value="HISTIDINE KINASE"/>
    <property type="match status" value="1"/>
</dbReference>
<evidence type="ECO:0000259" key="6">
    <source>
        <dbReference type="PROSITE" id="PS50109"/>
    </source>
</evidence>
<keyword evidence="5" id="KW-1133">Transmembrane helix</keyword>
<dbReference type="RefSeq" id="WP_184168771.1">
    <property type="nucleotide sequence ID" value="NZ_JACHLN010000003.1"/>
</dbReference>
<dbReference type="Pfam" id="PF02518">
    <property type="entry name" value="HATPase_c"/>
    <property type="match status" value="1"/>
</dbReference>
<proteinExistence type="predicted"/>
<dbReference type="PROSITE" id="PS50110">
    <property type="entry name" value="RESPONSE_REGULATORY"/>
    <property type="match status" value="1"/>
</dbReference>
<dbReference type="InterPro" id="IPR036890">
    <property type="entry name" value="HATPase_C_sf"/>
</dbReference>
<dbReference type="InterPro" id="IPR005467">
    <property type="entry name" value="His_kinase_dom"/>
</dbReference>
<dbReference type="EMBL" id="JACHLN010000003">
    <property type="protein sequence ID" value="MBB4840296.1"/>
    <property type="molecule type" value="Genomic_DNA"/>
</dbReference>
<dbReference type="Gene3D" id="3.40.50.2300">
    <property type="match status" value="1"/>
</dbReference>
<dbReference type="Pfam" id="PF00512">
    <property type="entry name" value="HisKA"/>
    <property type="match status" value="1"/>
</dbReference>
<evidence type="ECO:0000256" key="5">
    <source>
        <dbReference type="SAM" id="Phobius"/>
    </source>
</evidence>
<dbReference type="PROSITE" id="PS50109">
    <property type="entry name" value="HIS_KIN"/>
    <property type="match status" value="1"/>
</dbReference>
<name>A0A7W7K3B3_9SPHN</name>
<protein>
    <recommendedName>
        <fullName evidence="2">histidine kinase</fullName>
        <ecNumber evidence="2">2.7.13.3</ecNumber>
    </recommendedName>
</protein>
<feature type="transmembrane region" description="Helical" evidence="5">
    <location>
        <begin position="12"/>
        <end position="34"/>
    </location>
</feature>
<accession>A0A7W7K3B3</accession>
<dbReference type="SUPFAM" id="SSF55785">
    <property type="entry name" value="PYP-like sensor domain (PAS domain)"/>
    <property type="match status" value="1"/>
</dbReference>
<keyword evidence="5" id="KW-0812">Transmembrane</keyword>
<dbReference type="InterPro" id="IPR003661">
    <property type="entry name" value="HisK_dim/P_dom"/>
</dbReference>
<dbReference type="InterPro" id="IPR035965">
    <property type="entry name" value="PAS-like_dom_sf"/>
</dbReference>
<dbReference type="Gene3D" id="3.30.450.20">
    <property type="entry name" value="PAS domain"/>
    <property type="match status" value="1"/>
</dbReference>
<dbReference type="PRINTS" id="PR00344">
    <property type="entry name" value="BCTRLSENSOR"/>
</dbReference>
<dbReference type="Proteomes" id="UP000575241">
    <property type="component" value="Unassembled WGS sequence"/>
</dbReference>
<dbReference type="Gene3D" id="1.10.287.130">
    <property type="match status" value="1"/>
</dbReference>
<evidence type="ECO:0000256" key="1">
    <source>
        <dbReference type="ARBA" id="ARBA00000085"/>
    </source>
</evidence>
<dbReference type="Gene3D" id="3.30.565.10">
    <property type="entry name" value="Histidine kinase-like ATPase, C-terminal domain"/>
    <property type="match status" value="1"/>
</dbReference>
<comment type="catalytic activity">
    <reaction evidence="1">
        <text>ATP + protein L-histidine = ADP + protein N-phospho-L-histidine.</text>
        <dbReference type="EC" id="2.7.13.3"/>
    </reaction>
</comment>
<dbReference type="InterPro" id="IPR001789">
    <property type="entry name" value="Sig_transdc_resp-reg_receiver"/>
</dbReference>
<dbReference type="Pfam" id="PF08448">
    <property type="entry name" value="PAS_4"/>
    <property type="match status" value="1"/>
</dbReference>
<dbReference type="Pfam" id="PF00072">
    <property type="entry name" value="Response_reg"/>
    <property type="match status" value="1"/>
</dbReference>
<evidence type="ECO:0000259" key="7">
    <source>
        <dbReference type="PROSITE" id="PS50110"/>
    </source>
</evidence>
<reference evidence="8 9" key="1">
    <citation type="submission" date="2020-08" db="EMBL/GenBank/DDBJ databases">
        <title>Functional genomics of gut bacteria from endangered species of beetles.</title>
        <authorList>
            <person name="Carlos-Shanley C."/>
        </authorList>
    </citation>
    <scope>NUCLEOTIDE SEQUENCE [LARGE SCALE GENOMIC DNA]</scope>
    <source>
        <strain evidence="8 9">S00224</strain>
    </source>
</reference>
<evidence type="ECO:0000313" key="8">
    <source>
        <dbReference type="EMBL" id="MBB4840296.1"/>
    </source>
</evidence>
<dbReference type="InterPro" id="IPR011006">
    <property type="entry name" value="CheY-like_superfamily"/>
</dbReference>
<comment type="caution">
    <text evidence="8">The sequence shown here is derived from an EMBL/GenBank/DDBJ whole genome shotgun (WGS) entry which is preliminary data.</text>
</comment>
<dbReference type="SMART" id="SM00448">
    <property type="entry name" value="REC"/>
    <property type="match status" value="1"/>
</dbReference>
<keyword evidence="9" id="KW-1185">Reference proteome</keyword>
<dbReference type="CDD" id="cd00082">
    <property type="entry name" value="HisKA"/>
    <property type="match status" value="1"/>
</dbReference>
<dbReference type="InterPro" id="IPR000014">
    <property type="entry name" value="PAS"/>
</dbReference>
<dbReference type="NCBIfam" id="TIGR00229">
    <property type="entry name" value="sensory_box"/>
    <property type="match status" value="1"/>
</dbReference>
<dbReference type="InterPro" id="IPR004358">
    <property type="entry name" value="Sig_transdc_His_kin-like_C"/>
</dbReference>
<evidence type="ECO:0000256" key="3">
    <source>
        <dbReference type="ARBA" id="ARBA00022553"/>
    </source>
</evidence>
<dbReference type="EC" id="2.7.13.3" evidence="2"/>
<dbReference type="AlphaFoldDB" id="A0A7W7K3B3"/>
<organism evidence="8 9">
    <name type="scientific">Sphingomonas kyeonggiensis</name>
    <dbReference type="NCBI Taxonomy" id="1268553"/>
    <lineage>
        <taxon>Bacteria</taxon>
        <taxon>Pseudomonadati</taxon>
        <taxon>Pseudomonadota</taxon>
        <taxon>Alphaproteobacteria</taxon>
        <taxon>Sphingomonadales</taxon>
        <taxon>Sphingomonadaceae</taxon>
        <taxon>Sphingomonas</taxon>
    </lineage>
</organism>
<feature type="domain" description="Histidine kinase" evidence="6">
    <location>
        <begin position="561"/>
        <end position="775"/>
    </location>
</feature>
<dbReference type="InterPro" id="IPR013656">
    <property type="entry name" value="PAS_4"/>
</dbReference>
<dbReference type="SUPFAM" id="SSF52172">
    <property type="entry name" value="CheY-like"/>
    <property type="match status" value="1"/>
</dbReference>
<keyword evidence="5" id="KW-0472">Membrane</keyword>
<feature type="modified residue" description="4-aspartylphosphate" evidence="4">
    <location>
        <position position="844"/>
    </location>
</feature>
<dbReference type="GO" id="GO:0000155">
    <property type="term" value="F:phosphorelay sensor kinase activity"/>
    <property type="evidence" value="ECO:0007669"/>
    <property type="project" value="InterPro"/>
</dbReference>
<dbReference type="SUPFAM" id="SSF55874">
    <property type="entry name" value="ATPase domain of HSP90 chaperone/DNA topoisomerase II/histidine kinase"/>
    <property type="match status" value="1"/>
</dbReference>
<dbReference type="CDD" id="cd00130">
    <property type="entry name" value="PAS"/>
    <property type="match status" value="1"/>
</dbReference>
<sequence>MSEAAPRGRRTTQALVAAVVSIGLLLVAVATWVVKSEYDRQLRVAATGARATENQIAALVTAANQRVLTLRASAQYAYQAIERGGAVPTQGVRGNTLGYRGSISGTPADLATDRAVVEELWLTLAGVHAAAPDIALSYVMSARTGFAANYPRLPDTEHLAMARAMAQKVFDPATHQFIQSVAHRPEAAPPLWTAVYRDNYTGRSRAGRAIRGDGRLVSLLAPVWVDGQYRMMVGIDVWANDLREILRNQPVPGVELTLVDGNEHVIATSRAADIPLAAGPFSKAKTAGTEVRDFLGFDPDGEPPRGVLTGKRVVRAQAIGDTPLRVIAIADMGNVTRQVLFRLGALLAVMLGLYALLCLVAWYVLRRVLAPAFRLAEHIERSGTGTPPEVSRLWRPTLTAIDAAFAAQRGAVARLEEAHATTSAVLDAAFDAVVLADADLRVVSANMAFTRMFAPTGVASIGRPLPELIAPAEEAEPIGDALRFDGESMADAWPFEARSVRGRRFPAELQARRLQQGGRALIVVFIRDITERRRIEAEVASQREALHQSEKMTALGSLLAGVSHELNNPLAVVLGRSTVLAEQLAGTPHESALQKLRSAADRCGRIVRTFLAMARRSAPERSAVDINALVNDALEITGYGLRTAGIELVLDLDAGLPRTSADGDQLVQVVINLLINAQHALATLPDGAPRQVRIETARDAAGHILLTVRDTGPGVADAVRRRIFEPFFTTKPVGEGTGMGLSVSRGIVEAHEGSLELVSGAGDGAAFRITLPVEPVAPVRSRQAPRPATGGSRGRILIVDDEADVAELIEECLRPLGAAIRVVHGGEAALAEIAAGWFDVVVCDVRMAGMDGFETWRRATAARSGQGARFLFLTGDILAGDTSRRAAEIGRPVIEKPFDPAEIRAAVEAMLAEASAGETIETR</sequence>
<dbReference type="PANTHER" id="PTHR43065">
    <property type="entry name" value="SENSOR HISTIDINE KINASE"/>
    <property type="match status" value="1"/>
</dbReference>
<dbReference type="InterPro" id="IPR003594">
    <property type="entry name" value="HATPase_dom"/>
</dbReference>
<evidence type="ECO:0000256" key="2">
    <source>
        <dbReference type="ARBA" id="ARBA00012438"/>
    </source>
</evidence>
<dbReference type="SMART" id="SM00387">
    <property type="entry name" value="HATPase_c"/>
    <property type="match status" value="1"/>
</dbReference>
<evidence type="ECO:0000256" key="4">
    <source>
        <dbReference type="PROSITE-ProRule" id="PRU00169"/>
    </source>
</evidence>
<feature type="domain" description="Response regulatory" evidence="7">
    <location>
        <begin position="795"/>
        <end position="911"/>
    </location>
</feature>
<dbReference type="SMART" id="SM00388">
    <property type="entry name" value="HisKA"/>
    <property type="match status" value="1"/>
</dbReference>
<evidence type="ECO:0000313" key="9">
    <source>
        <dbReference type="Proteomes" id="UP000575241"/>
    </source>
</evidence>